<dbReference type="Proteomes" id="UP000007264">
    <property type="component" value="Unassembled WGS sequence"/>
</dbReference>
<dbReference type="KEGG" id="csl:COCSUDRAFT_49343"/>
<dbReference type="PANTHER" id="PTHR31596:SF1">
    <property type="entry name" value="T-CELL ACTIVATION INHIBITOR, MITOCHONDRIAL"/>
    <property type="match status" value="1"/>
</dbReference>
<dbReference type="PANTHER" id="PTHR31596">
    <property type="entry name" value="T-CELL ACTIVATION INHIBITOR, MITOCHONDRIAL"/>
    <property type="match status" value="1"/>
</dbReference>
<dbReference type="eggNOG" id="ENOG502S2UG">
    <property type="taxonomic scope" value="Eukaryota"/>
</dbReference>
<evidence type="ECO:0008006" key="5">
    <source>
        <dbReference type="Google" id="ProtNLM"/>
    </source>
</evidence>
<dbReference type="InterPro" id="IPR027986">
    <property type="entry name" value="TCAIM"/>
</dbReference>
<name>I0YIM6_COCSC</name>
<feature type="domain" description="DUF4461" evidence="2">
    <location>
        <begin position="182"/>
        <end position="467"/>
    </location>
</feature>
<reference evidence="3 4" key="1">
    <citation type="journal article" date="2012" name="Genome Biol.">
        <title>The genome of the polar eukaryotic microalga coccomyxa subellipsoidea reveals traits of cold adaptation.</title>
        <authorList>
            <person name="Blanc G."/>
            <person name="Agarkova I."/>
            <person name="Grimwood J."/>
            <person name="Kuo A."/>
            <person name="Brueggeman A."/>
            <person name="Dunigan D."/>
            <person name="Gurnon J."/>
            <person name="Ladunga I."/>
            <person name="Lindquist E."/>
            <person name="Lucas S."/>
            <person name="Pangilinan J."/>
            <person name="Proschold T."/>
            <person name="Salamov A."/>
            <person name="Schmutz J."/>
            <person name="Weeks D."/>
            <person name="Yamada T."/>
            <person name="Claverie J.M."/>
            <person name="Grigoriev I."/>
            <person name="Van Etten J."/>
            <person name="Lomsadze A."/>
            <person name="Borodovsky M."/>
        </authorList>
    </citation>
    <scope>NUCLEOTIDE SEQUENCE [LARGE SCALE GENOMIC DNA]</scope>
    <source>
        <strain evidence="3 4">C-169</strain>
    </source>
</reference>
<evidence type="ECO:0000313" key="4">
    <source>
        <dbReference type="Proteomes" id="UP000007264"/>
    </source>
</evidence>
<keyword evidence="4" id="KW-1185">Reference proteome</keyword>
<dbReference type="GeneID" id="17036152"/>
<evidence type="ECO:0000259" key="1">
    <source>
        <dbReference type="Pfam" id="PF14687"/>
    </source>
</evidence>
<dbReference type="RefSeq" id="XP_005642789.1">
    <property type="nucleotide sequence ID" value="XM_005642732.1"/>
</dbReference>
<dbReference type="AlphaFoldDB" id="I0YIM6"/>
<proteinExistence type="predicted"/>
<dbReference type="GO" id="GO:0005739">
    <property type="term" value="C:mitochondrion"/>
    <property type="evidence" value="ECO:0007669"/>
    <property type="project" value="TreeGrafter"/>
</dbReference>
<sequence length="487" mass="53013">MRRWDLLASAIFASSRSHRQSFRSDLGLLRGSCNIVLFSSQTENAQRPQLKVQLRELYKRVHPDLFHDIPLARQANEHSFKLLQEYLDSAKKGGEVGRTAGVPFKFLFYLHKEQVDGASEAADEGDLKRVDLVLPPPARLDARAAEGTLPRATQRALGRLLEACGLDADFAGGADEGAAARLREFIPAAAELARQRQFSQRGPRHEISALRTALRLGRQVTVGFAATVLGQGPGAQAEQLRKLAAALDRISHVELAGVHVMLGRDYGVDPLGRLWLDVDDTALFWSGYLMALDVSECHERQEAAARVRRLEASVAALLGLSMVYCVPSLRMKPDFLRFLERMAAAGSERGPIGGGRKFGGVPLCVTEEPSAGEAVPSAQDAFSVDTSMGFLSAPVAASADQVYDFVKASGREVAEVLSRRKGQHQRAEDLRRAVERRLRLRRLSHDPAVSHDRCTPGFRHVLRCVRAAAAECGCAAAADGWAGGQGV</sequence>
<evidence type="ECO:0000313" key="3">
    <source>
        <dbReference type="EMBL" id="EIE18245.1"/>
    </source>
</evidence>
<evidence type="ECO:0000259" key="2">
    <source>
        <dbReference type="Pfam" id="PF14688"/>
    </source>
</evidence>
<dbReference type="OrthoDB" id="1888383at2759"/>
<comment type="caution">
    <text evidence="3">The sequence shown here is derived from an EMBL/GenBank/DDBJ whole genome shotgun (WGS) entry which is preliminary data.</text>
</comment>
<dbReference type="InterPro" id="IPR028031">
    <property type="entry name" value="DUF4460"/>
</dbReference>
<feature type="domain" description="DUF4460" evidence="1">
    <location>
        <begin position="42"/>
        <end position="134"/>
    </location>
</feature>
<accession>I0YIM6</accession>
<organism evidence="3 4">
    <name type="scientific">Coccomyxa subellipsoidea (strain C-169)</name>
    <name type="common">Green microalga</name>
    <dbReference type="NCBI Taxonomy" id="574566"/>
    <lineage>
        <taxon>Eukaryota</taxon>
        <taxon>Viridiplantae</taxon>
        <taxon>Chlorophyta</taxon>
        <taxon>core chlorophytes</taxon>
        <taxon>Trebouxiophyceae</taxon>
        <taxon>Trebouxiophyceae incertae sedis</taxon>
        <taxon>Coccomyxaceae</taxon>
        <taxon>Coccomyxa</taxon>
        <taxon>Coccomyxa subellipsoidea</taxon>
    </lineage>
</organism>
<gene>
    <name evidence="3" type="ORF">COCSUDRAFT_49343</name>
</gene>
<dbReference type="Pfam" id="PF14688">
    <property type="entry name" value="DUF4461"/>
    <property type="match status" value="1"/>
</dbReference>
<dbReference type="InterPro" id="IPR027989">
    <property type="entry name" value="DUF4461"/>
</dbReference>
<dbReference type="EMBL" id="AGSI01000025">
    <property type="protein sequence ID" value="EIE18245.1"/>
    <property type="molecule type" value="Genomic_DNA"/>
</dbReference>
<protein>
    <recommendedName>
        <fullName evidence="5">DUF4460 domain-containing protein</fullName>
    </recommendedName>
</protein>
<dbReference type="Pfam" id="PF14687">
    <property type="entry name" value="DUF4460"/>
    <property type="match status" value="1"/>
</dbReference>